<dbReference type="AlphaFoldDB" id="A0A9P4GYT2"/>
<feature type="compositionally biased region" description="Polar residues" evidence="1">
    <location>
        <begin position="104"/>
        <end position="121"/>
    </location>
</feature>
<feature type="region of interest" description="Disordered" evidence="1">
    <location>
        <begin position="1"/>
        <end position="46"/>
    </location>
</feature>
<accession>A0A9P4GYT2</accession>
<evidence type="ECO:0000256" key="1">
    <source>
        <dbReference type="SAM" id="MobiDB-lite"/>
    </source>
</evidence>
<sequence length="210" mass="23121">MPFRFSKSSTSSSPKGNTIKKSEIVDGRRTRKDTRSDRDHKEGIVDPVTVDEWLKDEANADDEKPLGVLRNANFSNGAIMADGEHACTKSLEAKIEDTSKESVESSVDVTLPSATSETQSPSAPPTLNILVGTHNPSSRYFTRQYLRVHTRPNIIVNGSSAASSESTHNALISLPNFDPLALDLFQTWFNTGVIPWRSSETCRSSQRPDE</sequence>
<name>A0A9P4GYT2_9PLEO</name>
<protein>
    <submittedName>
        <fullName evidence="2">Uncharacterized protein</fullName>
    </submittedName>
</protein>
<feature type="region of interest" description="Disordered" evidence="1">
    <location>
        <begin position="96"/>
        <end position="126"/>
    </location>
</feature>
<evidence type="ECO:0000313" key="2">
    <source>
        <dbReference type="EMBL" id="KAF2024004.1"/>
    </source>
</evidence>
<keyword evidence="3" id="KW-1185">Reference proteome</keyword>
<feature type="compositionally biased region" description="Basic and acidic residues" evidence="1">
    <location>
        <begin position="20"/>
        <end position="44"/>
    </location>
</feature>
<organism evidence="2 3">
    <name type="scientific">Setomelanomma holmii</name>
    <dbReference type="NCBI Taxonomy" id="210430"/>
    <lineage>
        <taxon>Eukaryota</taxon>
        <taxon>Fungi</taxon>
        <taxon>Dikarya</taxon>
        <taxon>Ascomycota</taxon>
        <taxon>Pezizomycotina</taxon>
        <taxon>Dothideomycetes</taxon>
        <taxon>Pleosporomycetidae</taxon>
        <taxon>Pleosporales</taxon>
        <taxon>Pleosporineae</taxon>
        <taxon>Phaeosphaeriaceae</taxon>
        <taxon>Setomelanomma</taxon>
    </lineage>
</organism>
<gene>
    <name evidence="2" type="ORF">EK21DRAFT_118202</name>
</gene>
<feature type="compositionally biased region" description="Low complexity" evidence="1">
    <location>
        <begin position="1"/>
        <end position="13"/>
    </location>
</feature>
<reference evidence="2" key="1">
    <citation type="journal article" date="2020" name="Stud. Mycol.">
        <title>101 Dothideomycetes genomes: a test case for predicting lifestyles and emergence of pathogens.</title>
        <authorList>
            <person name="Haridas S."/>
            <person name="Albert R."/>
            <person name="Binder M."/>
            <person name="Bloem J."/>
            <person name="Labutti K."/>
            <person name="Salamov A."/>
            <person name="Andreopoulos B."/>
            <person name="Baker S."/>
            <person name="Barry K."/>
            <person name="Bills G."/>
            <person name="Bluhm B."/>
            <person name="Cannon C."/>
            <person name="Castanera R."/>
            <person name="Culley D."/>
            <person name="Daum C."/>
            <person name="Ezra D."/>
            <person name="Gonzalez J."/>
            <person name="Henrissat B."/>
            <person name="Kuo A."/>
            <person name="Liang C."/>
            <person name="Lipzen A."/>
            <person name="Lutzoni F."/>
            <person name="Magnuson J."/>
            <person name="Mondo S."/>
            <person name="Nolan M."/>
            <person name="Ohm R."/>
            <person name="Pangilinan J."/>
            <person name="Park H.-J."/>
            <person name="Ramirez L."/>
            <person name="Alfaro M."/>
            <person name="Sun H."/>
            <person name="Tritt A."/>
            <person name="Yoshinaga Y."/>
            <person name="Zwiers L.-H."/>
            <person name="Turgeon B."/>
            <person name="Goodwin S."/>
            <person name="Spatafora J."/>
            <person name="Crous P."/>
            <person name="Grigoriev I."/>
        </authorList>
    </citation>
    <scope>NUCLEOTIDE SEQUENCE</scope>
    <source>
        <strain evidence="2">CBS 110217</strain>
    </source>
</reference>
<dbReference type="OrthoDB" id="3791417at2759"/>
<evidence type="ECO:0000313" key="3">
    <source>
        <dbReference type="Proteomes" id="UP000799777"/>
    </source>
</evidence>
<dbReference type="EMBL" id="ML978313">
    <property type="protein sequence ID" value="KAF2024004.1"/>
    <property type="molecule type" value="Genomic_DNA"/>
</dbReference>
<comment type="caution">
    <text evidence="2">The sequence shown here is derived from an EMBL/GenBank/DDBJ whole genome shotgun (WGS) entry which is preliminary data.</text>
</comment>
<dbReference type="Proteomes" id="UP000799777">
    <property type="component" value="Unassembled WGS sequence"/>
</dbReference>
<proteinExistence type="predicted"/>